<dbReference type="Proteomes" id="UP000829994">
    <property type="component" value="Segment"/>
</dbReference>
<dbReference type="SUPFAM" id="SSF56672">
    <property type="entry name" value="DNA/RNA polymerases"/>
    <property type="match status" value="1"/>
</dbReference>
<protein>
    <submittedName>
        <fullName evidence="4">RNA dependent RNA polymerase</fullName>
    </submittedName>
</protein>
<sequence length="652" mass="75132">MVSKLLCADGQQSAGLREPHKGGRSQPCSCRLIERRTKEVIENGLKIIRVRFSIPAGELPYLETSRLSIYLLSLLSPSPSRLVRMPRSGLGFDSDGFPILTRLGRMERWRLASSVASIKRALPSDTCQAHPPPSRLESWTERQCSEQAREAPEEYRLFARRIASEVFKSGWDRTYRSFCKSFVPKFRARAERIGDSRFFFKADRWWSSHSSRREYLDTTIRGSRFDYDHPSRYCEVPTAGKVRPMIIPSVSIDLLGPLHKTLYQCLVSQPWLLRGSPTVDRLSSILEQEWKTSVDLVNATDGLTLDICDIALDVCQSNSSSVPSEIFERARRSLRPHFTAQGNDYRVSNGQMMGQYLSFPLLCFQSYVAARWATRGLDAKIAVNGDDCLIGCSSNDIINRYPSHLSINFDKTAVRTNVAEINSTQFIRWGRKWKEVRTARRLGGLNSLHSGLLHMAMSCLSAGDKWVTAFVRTRIGRRSRVSPVHLGLPITNREVFLRHRGMPCYRILPDMKVDNDDRLEKVEEKPSDADVDELRTLLFDEGRFVPIRDVPDKIKDLPYRPSNVSTLYVRDRFARIRRIVRAEKREKKEIYFRVKRDPVPMKEPEVRYENDEQREYRLAYESLVSQEFQARSEIDPIKIKECEVIHLRGRST</sequence>
<reference evidence="4 5" key="1">
    <citation type="journal article" date="2020" name="Virus Evol.">
        <title>Analysis of the virome associated to grapevine downy mildew lesions reveals new mycovirus lineages.</title>
        <authorList>
            <person name="Chiapello M."/>
            <person name="Rodriguez-Romero J."/>
            <person name="Ayllon M.A."/>
            <person name="Turina M."/>
        </authorList>
    </citation>
    <scope>NUCLEOTIDE SEQUENCE [LARGE SCALE GENOMIC DNA]</scope>
    <source>
        <strain evidence="4">DMS3_36060</strain>
    </source>
</reference>
<evidence type="ECO:0000313" key="5">
    <source>
        <dbReference type="Proteomes" id="UP000829994"/>
    </source>
</evidence>
<dbReference type="RefSeq" id="YP_010800243.1">
    <property type="nucleotide sequence ID" value="NC_076778.1"/>
</dbReference>
<keyword evidence="2" id="KW-0808">Transferase</keyword>
<name>A0ABX6FQ76_9VIRU</name>
<evidence type="ECO:0000256" key="1">
    <source>
        <dbReference type="ARBA" id="ARBA00022484"/>
    </source>
</evidence>
<dbReference type="GeneID" id="80538759"/>
<keyword evidence="1" id="KW-0696">RNA-directed RNA polymerase</keyword>
<dbReference type="InterPro" id="IPR043502">
    <property type="entry name" value="DNA/RNA_pol_sf"/>
</dbReference>
<keyword evidence="3" id="KW-0548">Nucleotidyltransferase</keyword>
<organism evidence="4 5">
    <name type="scientific">Plasmopara viticola lesion associated ourmia-like virus 48</name>
    <dbReference type="NCBI Taxonomy" id="2686518"/>
    <lineage>
        <taxon>Viruses</taxon>
        <taxon>Riboviria</taxon>
        <taxon>Orthornavirae</taxon>
        <taxon>Lenarviricota</taxon>
        <taxon>Miaviricetes</taxon>
        <taxon>Ourlivirales</taxon>
        <taxon>Botourmiaviridae</taxon>
        <taxon>Betascleroulivirus</taxon>
        <taxon>Betascleroulivirus kappaplasmoparae</taxon>
    </lineage>
</organism>
<evidence type="ECO:0000256" key="2">
    <source>
        <dbReference type="ARBA" id="ARBA00022679"/>
    </source>
</evidence>
<dbReference type="EMBL" id="MN532635">
    <property type="protein sequence ID" value="QGY72578.1"/>
    <property type="molecule type" value="Genomic_RNA"/>
</dbReference>
<evidence type="ECO:0000256" key="3">
    <source>
        <dbReference type="ARBA" id="ARBA00022695"/>
    </source>
</evidence>
<accession>A0ABX6FQ76</accession>
<proteinExistence type="predicted"/>
<keyword evidence="5" id="KW-1185">Reference proteome</keyword>
<evidence type="ECO:0000313" key="4">
    <source>
        <dbReference type="EMBL" id="QGY72578.1"/>
    </source>
</evidence>